<dbReference type="EMBL" id="LYUB02000014">
    <property type="protein sequence ID" value="OVF07181.1"/>
    <property type="molecule type" value="Genomic_DNA"/>
</dbReference>
<sequence length="158" mass="17521">MCNPGVSYHVSGEFDNLLSIACTYFTANSISSDDRKRQCRCNGVGTLNIKLLDGYQLTLENVHHLPNFPNMLLAHRLRDEGNCIFLNEKLEAINSHTKQIVSSGSMKSTKIPVKILPFGHETVSIPQNTQSDYTMPRGCGSDITTVDDLSANFQRLST</sequence>
<reference evidence="1 2" key="1">
    <citation type="submission" date="2017-04" db="EMBL/GenBank/DDBJ databases">
        <title>Draft genome of the yeast Clavispora lusitaniae type strain CBS 6936.</title>
        <authorList>
            <person name="Durrens P."/>
            <person name="Klopp C."/>
            <person name="Biteau N."/>
            <person name="Fitton-Ouhabi V."/>
            <person name="Dementhon K."/>
            <person name="Accoceberry I."/>
            <person name="Sherman D.J."/>
            <person name="Noel T."/>
        </authorList>
    </citation>
    <scope>NUCLEOTIDE SEQUENCE [LARGE SCALE GENOMIC DNA]</scope>
    <source>
        <strain evidence="1 2">CBS 6936</strain>
    </source>
</reference>
<dbReference type="Proteomes" id="UP000195602">
    <property type="component" value="Unassembled WGS sequence"/>
</dbReference>
<organism evidence="1 2">
    <name type="scientific">Clavispora lusitaniae</name>
    <name type="common">Candida lusitaniae</name>
    <dbReference type="NCBI Taxonomy" id="36911"/>
    <lineage>
        <taxon>Eukaryota</taxon>
        <taxon>Fungi</taxon>
        <taxon>Dikarya</taxon>
        <taxon>Ascomycota</taxon>
        <taxon>Saccharomycotina</taxon>
        <taxon>Pichiomycetes</taxon>
        <taxon>Metschnikowiaceae</taxon>
        <taxon>Clavispora</taxon>
    </lineage>
</organism>
<gene>
    <name evidence="1" type="ORF">A9F13_14g00077</name>
</gene>
<comment type="caution">
    <text evidence="1">The sequence shown here is derived from an EMBL/GenBank/DDBJ whole genome shotgun (WGS) entry which is preliminary data.</text>
</comment>
<dbReference type="KEGG" id="clus:A9F13_14g00077"/>
<dbReference type="AlphaFoldDB" id="A0AA91PXH1"/>
<evidence type="ECO:0000313" key="1">
    <source>
        <dbReference type="EMBL" id="OVF07181.1"/>
    </source>
</evidence>
<evidence type="ECO:0000313" key="2">
    <source>
        <dbReference type="Proteomes" id="UP000195602"/>
    </source>
</evidence>
<proteinExistence type="predicted"/>
<protein>
    <submittedName>
        <fullName evidence="1">Uncharacterized protein</fullName>
    </submittedName>
</protein>
<accession>A0AA91PXH1</accession>
<name>A0AA91PXH1_CLALS</name>